<dbReference type="eggNOG" id="ENOG502S69W">
    <property type="taxonomic scope" value="Eukaryota"/>
</dbReference>
<dbReference type="InterPro" id="IPR025337">
    <property type="entry name" value="Questin_oxidase-like"/>
</dbReference>
<reference evidence="2 3" key="1">
    <citation type="journal article" date="2012" name="Science">
        <title>The Paleozoic origin of enzymatic lignin decomposition reconstructed from 31 fungal genomes.</title>
        <authorList>
            <person name="Floudas D."/>
            <person name="Binder M."/>
            <person name="Riley R."/>
            <person name="Barry K."/>
            <person name="Blanchette R.A."/>
            <person name="Henrissat B."/>
            <person name="Martinez A.T."/>
            <person name="Otillar R."/>
            <person name="Spatafora J.W."/>
            <person name="Yadav J.S."/>
            <person name="Aerts A."/>
            <person name="Benoit I."/>
            <person name="Boyd A."/>
            <person name="Carlson A."/>
            <person name="Copeland A."/>
            <person name="Coutinho P.M."/>
            <person name="de Vries R.P."/>
            <person name="Ferreira P."/>
            <person name="Findley K."/>
            <person name="Foster B."/>
            <person name="Gaskell J."/>
            <person name="Glotzer D."/>
            <person name="Gorecki P."/>
            <person name="Heitman J."/>
            <person name="Hesse C."/>
            <person name="Hori C."/>
            <person name="Igarashi K."/>
            <person name="Jurgens J.A."/>
            <person name="Kallen N."/>
            <person name="Kersten P."/>
            <person name="Kohler A."/>
            <person name="Kuees U."/>
            <person name="Kumar T.K.A."/>
            <person name="Kuo A."/>
            <person name="LaButti K."/>
            <person name="Larrondo L.F."/>
            <person name="Lindquist E."/>
            <person name="Ling A."/>
            <person name="Lombard V."/>
            <person name="Lucas S."/>
            <person name="Lundell T."/>
            <person name="Martin R."/>
            <person name="McLaughlin D.J."/>
            <person name="Morgenstern I."/>
            <person name="Morin E."/>
            <person name="Murat C."/>
            <person name="Nagy L.G."/>
            <person name="Nolan M."/>
            <person name="Ohm R.A."/>
            <person name="Patyshakuliyeva A."/>
            <person name="Rokas A."/>
            <person name="Ruiz-Duenas F.J."/>
            <person name="Sabat G."/>
            <person name="Salamov A."/>
            <person name="Samejima M."/>
            <person name="Schmutz J."/>
            <person name="Slot J.C."/>
            <person name="St John F."/>
            <person name="Stenlid J."/>
            <person name="Sun H."/>
            <person name="Sun S."/>
            <person name="Syed K."/>
            <person name="Tsang A."/>
            <person name="Wiebenga A."/>
            <person name="Young D."/>
            <person name="Pisabarro A."/>
            <person name="Eastwood D.C."/>
            <person name="Martin F."/>
            <person name="Cullen D."/>
            <person name="Grigoriev I.V."/>
            <person name="Hibbett D.S."/>
        </authorList>
    </citation>
    <scope>NUCLEOTIDE SEQUENCE</scope>
    <source>
        <strain evidence="3">FP-58527</strain>
    </source>
</reference>
<dbReference type="InParanoid" id="S8DYV8"/>
<dbReference type="Pfam" id="PF14027">
    <property type="entry name" value="Questin_oxidase"/>
    <property type="match status" value="1"/>
</dbReference>
<dbReference type="EMBL" id="KE504190">
    <property type="protein sequence ID" value="EPS96333.1"/>
    <property type="molecule type" value="Genomic_DNA"/>
</dbReference>
<dbReference type="AlphaFoldDB" id="S8DYV8"/>
<proteinExistence type="predicted"/>
<dbReference type="PANTHER" id="PTHR35870">
    <property type="entry name" value="PROTEIN, PUTATIVE (AFU_ORTHOLOGUE AFUA_5G03330)-RELATED"/>
    <property type="match status" value="1"/>
</dbReference>
<dbReference type="GO" id="GO:0016491">
    <property type="term" value="F:oxidoreductase activity"/>
    <property type="evidence" value="ECO:0007669"/>
    <property type="project" value="UniProtKB-KW"/>
</dbReference>
<dbReference type="PANTHER" id="PTHR35870:SF1">
    <property type="entry name" value="PROTEIN, PUTATIVE (AFU_ORTHOLOGUE AFUA_5G03330)-RELATED"/>
    <property type="match status" value="1"/>
</dbReference>
<evidence type="ECO:0000313" key="2">
    <source>
        <dbReference type="EMBL" id="EPS96333.1"/>
    </source>
</evidence>
<organism evidence="2 3">
    <name type="scientific">Fomitopsis schrenkii</name>
    <name type="common">Brown rot fungus</name>
    <dbReference type="NCBI Taxonomy" id="2126942"/>
    <lineage>
        <taxon>Eukaryota</taxon>
        <taxon>Fungi</taxon>
        <taxon>Dikarya</taxon>
        <taxon>Basidiomycota</taxon>
        <taxon>Agaricomycotina</taxon>
        <taxon>Agaricomycetes</taxon>
        <taxon>Polyporales</taxon>
        <taxon>Fomitopsis</taxon>
    </lineage>
</organism>
<dbReference type="OrthoDB" id="10004862at2759"/>
<evidence type="ECO:0000256" key="1">
    <source>
        <dbReference type="ARBA" id="ARBA00023002"/>
    </source>
</evidence>
<protein>
    <submittedName>
        <fullName evidence="2">Uncharacterized protein</fullName>
    </submittedName>
</protein>
<sequence length="473" mass="52447">MSPNDLIDRLFPLPSPSPKGCPDRFPGVTAETKLAVTKILKENHIKLHGFRDEQGLHNHMSHQLLAVFAMGGSAPLYDAIYKLQGPQLKPAFQAPEAITEDNYHKFLGQRQYYDAYLKYFHDIVLQRELPSVLEQYVFSLSANFPEAGAPGHMVNRLVARLFHPIIYLGYGLEFNIPGLVAEGLAQVACQPQEAPSLLVPGDFAEVSKNGANSTTTAPGKEKPSVHTFTVLERIMKDDRFKQSTLGLKGHDNPFEAVYLVEHVSKEAGSAIVQYAEDWLPDGASTDILDSKIEQLSWLATLLYGIGGWTKDRFLADFYIMHAVTSSLFLPAYRAYTSPASFTVLLRVFFRTTLTWYISRGRAPLQIRDFYEKTNPTPAPKPADKLAAPADANPWLPIVQQSLIHSDDHLPKTQRALAHFAQVYGDRVAGTFGGLDGAEVVDGTLFVRVAELTAKVADTTTAQPWHFGGFFESK</sequence>
<evidence type="ECO:0000313" key="3">
    <source>
        <dbReference type="Proteomes" id="UP000015241"/>
    </source>
</evidence>
<dbReference type="STRING" id="743788.S8DYV8"/>
<dbReference type="Proteomes" id="UP000015241">
    <property type="component" value="Unassembled WGS sequence"/>
</dbReference>
<accession>S8DYV8</accession>
<keyword evidence="3" id="KW-1185">Reference proteome</keyword>
<gene>
    <name evidence="2" type="ORF">FOMPIDRAFT_143987</name>
</gene>
<keyword evidence="1" id="KW-0560">Oxidoreductase</keyword>
<dbReference type="HOGENOM" id="CLU_019145_1_0_1"/>
<name>S8DYV8_FOMSC</name>